<dbReference type="InterPro" id="IPR058624">
    <property type="entry name" value="MdtA-like_HH"/>
</dbReference>
<dbReference type="SUPFAM" id="SSF111369">
    <property type="entry name" value="HlyD-like secretion proteins"/>
    <property type="match status" value="1"/>
</dbReference>
<dbReference type="KEGG" id="sniv:SFSGTM_04720"/>
<feature type="domain" description="CusB-like beta-barrel" evidence="4">
    <location>
        <begin position="212"/>
        <end position="284"/>
    </location>
</feature>
<dbReference type="GO" id="GO:1990281">
    <property type="term" value="C:efflux pump complex"/>
    <property type="evidence" value="ECO:0007669"/>
    <property type="project" value="TreeGrafter"/>
</dbReference>
<dbReference type="Gene3D" id="2.40.50.100">
    <property type="match status" value="2"/>
</dbReference>
<dbReference type="PANTHER" id="PTHR30469:SF33">
    <property type="entry name" value="SLR1207 PROTEIN"/>
    <property type="match status" value="1"/>
</dbReference>
<dbReference type="InterPro" id="IPR058792">
    <property type="entry name" value="Beta-barrel_RND_2"/>
</dbReference>
<protein>
    <submittedName>
        <fullName evidence="5">RND transporter</fullName>
    </submittedName>
</protein>
<evidence type="ECO:0000313" key="5">
    <source>
        <dbReference type="EMBL" id="BBO99763.1"/>
    </source>
</evidence>
<dbReference type="Proteomes" id="UP000463939">
    <property type="component" value="Chromosome"/>
</dbReference>
<evidence type="ECO:0000313" key="6">
    <source>
        <dbReference type="Proteomes" id="UP000463939"/>
    </source>
</evidence>
<dbReference type="InterPro" id="IPR006143">
    <property type="entry name" value="RND_pump_MFP"/>
</dbReference>
<dbReference type="Pfam" id="PF25917">
    <property type="entry name" value="BSH_RND"/>
    <property type="match status" value="1"/>
</dbReference>
<dbReference type="RefSeq" id="WP_162083771.1">
    <property type="nucleotide sequence ID" value="NZ_AP021881.1"/>
</dbReference>
<evidence type="ECO:0000259" key="4">
    <source>
        <dbReference type="Pfam" id="PF25954"/>
    </source>
</evidence>
<dbReference type="NCBIfam" id="TIGR01730">
    <property type="entry name" value="RND_mfp"/>
    <property type="match status" value="1"/>
</dbReference>
<feature type="domain" description="Multidrug resistance protein MdtA-like barrel-sandwich hybrid" evidence="3">
    <location>
        <begin position="61"/>
        <end position="198"/>
    </location>
</feature>
<organism evidence="5 6">
    <name type="scientific">Sulfuriferula nivalis</name>
    <dbReference type="NCBI Taxonomy" id="2675298"/>
    <lineage>
        <taxon>Bacteria</taxon>
        <taxon>Pseudomonadati</taxon>
        <taxon>Pseudomonadota</taxon>
        <taxon>Betaproteobacteria</taxon>
        <taxon>Nitrosomonadales</taxon>
        <taxon>Sulfuricellaceae</taxon>
        <taxon>Sulfuriferula</taxon>
    </lineage>
</organism>
<keyword evidence="6" id="KW-1185">Reference proteome</keyword>
<dbReference type="InterPro" id="IPR058625">
    <property type="entry name" value="MdtA-like_BSH"/>
</dbReference>
<evidence type="ECO:0000256" key="1">
    <source>
        <dbReference type="ARBA" id="ARBA00009477"/>
    </source>
</evidence>
<sequence>MKLSKSAWIIAVLVLAGGAYVYVQGKNAKPAMDRYRLAEVVRGDLVRNVSANGTLNPVVLVNVGTQVSGVVKALHVDYNQKVKAGQILLELDPALLQAQIAQSSANVTRAQAALKLAQTLAMRQHNLLKLDYVARQDVDQADDVVAGARAQLAVAQAQLVRDQTNLAYSVIRSPVSGTVIDRSVDVGQTVAASFQTPTLFKIGQDLSKMQIDTTVAEADVGGIKVGQPARFTVDAFPDRNFEGKVRQIRLNPTSQQNVVTYDVVVAVDNPDFVLLPGMTAYVNIEIDRRNNVLLVPNAALRFKPTEETDKSADKPHRPAGTGVYVLQAGKPVAIKLQSGMTDNKQTEVVSGALAAGNEVIVGDKQAEQNDKSKQTQRLF</sequence>
<dbReference type="Pfam" id="PF25876">
    <property type="entry name" value="HH_MFP_RND"/>
    <property type="match status" value="1"/>
</dbReference>
<dbReference type="PANTHER" id="PTHR30469">
    <property type="entry name" value="MULTIDRUG RESISTANCE PROTEIN MDTA"/>
    <property type="match status" value="1"/>
</dbReference>
<dbReference type="Pfam" id="PF25954">
    <property type="entry name" value="Beta-barrel_RND_2"/>
    <property type="match status" value="1"/>
</dbReference>
<evidence type="ECO:0000259" key="3">
    <source>
        <dbReference type="Pfam" id="PF25917"/>
    </source>
</evidence>
<dbReference type="FunFam" id="2.40.30.170:FF:000010">
    <property type="entry name" value="Efflux RND transporter periplasmic adaptor subunit"/>
    <property type="match status" value="1"/>
</dbReference>
<gene>
    <name evidence="5" type="ORF">SFSGTM_04720</name>
</gene>
<reference evidence="6" key="1">
    <citation type="submission" date="2019-11" db="EMBL/GenBank/DDBJ databases">
        <title>Isolation and characterization of a novel species in the genus Sulfuriferula.</title>
        <authorList>
            <person name="Mochizuki J."/>
            <person name="Kojima H."/>
            <person name="Fukui M."/>
        </authorList>
    </citation>
    <scope>NUCLEOTIDE SEQUENCE [LARGE SCALE GENOMIC DNA]</scope>
    <source>
        <strain evidence="6">SGTM</strain>
    </source>
</reference>
<proteinExistence type="inferred from homology"/>
<evidence type="ECO:0000259" key="2">
    <source>
        <dbReference type="Pfam" id="PF25876"/>
    </source>
</evidence>
<dbReference type="GO" id="GO:0015562">
    <property type="term" value="F:efflux transmembrane transporter activity"/>
    <property type="evidence" value="ECO:0007669"/>
    <property type="project" value="TreeGrafter"/>
</dbReference>
<dbReference type="Gene3D" id="2.40.30.170">
    <property type="match status" value="1"/>
</dbReference>
<dbReference type="AlphaFoldDB" id="A0A809RFW3"/>
<name>A0A809RFW3_9PROT</name>
<comment type="similarity">
    <text evidence="1">Belongs to the membrane fusion protein (MFP) (TC 8.A.1) family.</text>
</comment>
<dbReference type="EMBL" id="AP021881">
    <property type="protein sequence ID" value="BBO99763.1"/>
    <property type="molecule type" value="Genomic_DNA"/>
</dbReference>
<feature type="domain" description="Multidrug resistance protein MdtA-like alpha-helical hairpin" evidence="2">
    <location>
        <begin position="101"/>
        <end position="169"/>
    </location>
</feature>
<accession>A0A809RFW3</accession>